<name>A0A8C6MCT4_NOTFU</name>
<organism evidence="2 3">
    <name type="scientific">Nothobranchius furzeri</name>
    <name type="common">Turquoise killifish</name>
    <dbReference type="NCBI Taxonomy" id="105023"/>
    <lineage>
        <taxon>Eukaryota</taxon>
        <taxon>Metazoa</taxon>
        <taxon>Chordata</taxon>
        <taxon>Craniata</taxon>
        <taxon>Vertebrata</taxon>
        <taxon>Euteleostomi</taxon>
        <taxon>Actinopterygii</taxon>
        <taxon>Neopterygii</taxon>
        <taxon>Teleostei</taxon>
        <taxon>Neoteleostei</taxon>
        <taxon>Acanthomorphata</taxon>
        <taxon>Ovalentaria</taxon>
        <taxon>Atherinomorphae</taxon>
        <taxon>Cyprinodontiformes</taxon>
        <taxon>Nothobranchiidae</taxon>
        <taxon>Nothobranchius</taxon>
    </lineage>
</organism>
<reference evidence="2" key="1">
    <citation type="submission" date="2014-08" db="EMBL/GenBank/DDBJ databases">
        <authorList>
            <person name="Senf B."/>
            <person name="Petzold A."/>
            <person name="Downie B.R."/>
            <person name="Koch P."/>
            <person name="Platzer M."/>
        </authorList>
    </citation>
    <scope>NUCLEOTIDE SEQUENCE [LARGE SCALE GENOMIC DNA]</scope>
    <source>
        <strain evidence="2">GRZ</strain>
    </source>
</reference>
<evidence type="ECO:0000313" key="2">
    <source>
        <dbReference type="Ensembl" id="ENSNFUP00015030362.1"/>
    </source>
</evidence>
<sequence>VPSLPGQRLKGGKSKVLPLRWSLGSKDRRKPDTVSPPAEDAAPVELVQYLESGRRPRCTKDSIITLMNESQRNTKKTPEPRAFRSSVGGGMSCVGKMEDDPPLPQVPEGQRHPSDKTGSLRRRKESQPREETVNIGSSCSSNTLTRRKDGQRHSSSKASQDTETRRSSSAGVHPSHSPASLQDGTLRRQKGDRIHKDQHTAREEKPKKEDASKSHDGLFAFLKGNFLKKEKELVKSKDGESAEGGKSNGSASLHRNGMTTAPSRSLATDRPSHGPLQRTRHSTTSLGRKKPVPESSF</sequence>
<feature type="region of interest" description="Disordered" evidence="1">
    <location>
        <begin position="60"/>
        <end position="297"/>
    </location>
</feature>
<dbReference type="Proteomes" id="UP000694548">
    <property type="component" value="Chromosome sgr08"/>
</dbReference>
<feature type="compositionally biased region" description="Basic and acidic residues" evidence="1">
    <location>
        <begin position="185"/>
        <end position="216"/>
    </location>
</feature>
<feature type="region of interest" description="Disordered" evidence="1">
    <location>
        <begin position="1"/>
        <end position="42"/>
    </location>
</feature>
<dbReference type="AlphaFoldDB" id="A0A8C6MCT4"/>
<feature type="compositionally biased region" description="Basic and acidic residues" evidence="1">
    <location>
        <begin position="227"/>
        <end position="240"/>
    </location>
</feature>
<reference evidence="2" key="2">
    <citation type="submission" date="2025-08" db="UniProtKB">
        <authorList>
            <consortium name="Ensembl"/>
        </authorList>
    </citation>
    <scope>IDENTIFICATION</scope>
</reference>
<protein>
    <submittedName>
        <fullName evidence="2">Uncharacterized protein</fullName>
    </submittedName>
</protein>
<reference evidence="2" key="3">
    <citation type="submission" date="2025-09" db="UniProtKB">
        <authorList>
            <consortium name="Ensembl"/>
        </authorList>
    </citation>
    <scope>IDENTIFICATION</scope>
</reference>
<dbReference type="GeneTree" id="ENSGT00940000180418"/>
<evidence type="ECO:0000256" key="1">
    <source>
        <dbReference type="SAM" id="MobiDB-lite"/>
    </source>
</evidence>
<feature type="compositionally biased region" description="Polar residues" evidence="1">
    <location>
        <begin position="134"/>
        <end position="144"/>
    </location>
</feature>
<accession>A0A8C6MCT4</accession>
<dbReference type="Ensembl" id="ENSNFUT00015031728.1">
    <property type="protein sequence ID" value="ENSNFUP00015030362.1"/>
    <property type="gene ID" value="ENSNFUG00015014796.1"/>
</dbReference>
<evidence type="ECO:0000313" key="3">
    <source>
        <dbReference type="Proteomes" id="UP000694548"/>
    </source>
</evidence>
<proteinExistence type="predicted"/>
<feature type="compositionally biased region" description="Polar residues" evidence="1">
    <location>
        <begin position="248"/>
        <end position="266"/>
    </location>
</feature>
<keyword evidence="3" id="KW-1185">Reference proteome</keyword>